<evidence type="ECO:0000313" key="3">
    <source>
        <dbReference type="Proteomes" id="UP001642405"/>
    </source>
</evidence>
<reference evidence="2 3" key="1">
    <citation type="submission" date="2024-01" db="EMBL/GenBank/DDBJ databases">
        <authorList>
            <person name="Allen C."/>
            <person name="Tagirdzhanova G."/>
        </authorList>
    </citation>
    <scope>NUCLEOTIDE SEQUENCE [LARGE SCALE GENOMIC DNA]</scope>
</reference>
<dbReference type="EMBL" id="CAWUHB010000005">
    <property type="protein sequence ID" value="CAK7212616.1"/>
    <property type="molecule type" value="Genomic_DNA"/>
</dbReference>
<evidence type="ECO:0000256" key="1">
    <source>
        <dbReference type="ARBA" id="ARBA00023002"/>
    </source>
</evidence>
<gene>
    <name evidence="2" type="ORF">SCUCBS95973_001524</name>
</gene>
<comment type="caution">
    <text evidence="2">The sequence shown here is derived from an EMBL/GenBank/DDBJ whole genome shotgun (WGS) entry which is preliminary data.</text>
</comment>
<evidence type="ECO:0000313" key="2">
    <source>
        <dbReference type="EMBL" id="CAK7212616.1"/>
    </source>
</evidence>
<dbReference type="InterPro" id="IPR002347">
    <property type="entry name" value="SDR_fam"/>
</dbReference>
<dbReference type="Pfam" id="PF00106">
    <property type="entry name" value="adh_short"/>
    <property type="match status" value="1"/>
</dbReference>
<dbReference type="Proteomes" id="UP001642405">
    <property type="component" value="Unassembled WGS sequence"/>
</dbReference>
<dbReference type="InterPro" id="IPR036291">
    <property type="entry name" value="NAD(P)-bd_dom_sf"/>
</dbReference>
<accession>A0ABP0AZW7</accession>
<protein>
    <submittedName>
        <fullName evidence="2">Uncharacterized protein</fullName>
    </submittedName>
</protein>
<dbReference type="PRINTS" id="PR00081">
    <property type="entry name" value="GDHRDH"/>
</dbReference>
<dbReference type="Gene3D" id="3.40.50.720">
    <property type="entry name" value="NAD(P)-binding Rossmann-like Domain"/>
    <property type="match status" value="1"/>
</dbReference>
<name>A0ABP0AZW7_9PEZI</name>
<organism evidence="2 3">
    <name type="scientific">Sporothrix curviconia</name>
    <dbReference type="NCBI Taxonomy" id="1260050"/>
    <lineage>
        <taxon>Eukaryota</taxon>
        <taxon>Fungi</taxon>
        <taxon>Dikarya</taxon>
        <taxon>Ascomycota</taxon>
        <taxon>Pezizomycotina</taxon>
        <taxon>Sordariomycetes</taxon>
        <taxon>Sordariomycetidae</taxon>
        <taxon>Ophiostomatales</taxon>
        <taxon>Ophiostomataceae</taxon>
        <taxon>Sporothrix</taxon>
    </lineage>
</organism>
<dbReference type="PANTHER" id="PTHR43157">
    <property type="entry name" value="PHOSPHATIDYLINOSITOL-GLYCAN BIOSYNTHESIS CLASS F PROTEIN-RELATED"/>
    <property type="match status" value="1"/>
</dbReference>
<dbReference type="SUPFAM" id="SSF51735">
    <property type="entry name" value="NAD(P)-binding Rossmann-fold domains"/>
    <property type="match status" value="1"/>
</dbReference>
<dbReference type="PANTHER" id="PTHR43157:SF35">
    <property type="entry name" value="DEHYDROGENASE_REDUCTASE FAMILY PROTEIN, PUTATIVE-RELATED"/>
    <property type="match status" value="1"/>
</dbReference>
<keyword evidence="3" id="KW-1185">Reference proteome</keyword>
<proteinExistence type="predicted"/>
<keyword evidence="1" id="KW-0560">Oxidoreductase</keyword>
<sequence>MSALLEKQAATQAGFFYNIRRQFQSVPPIPAGVRLDGKTVLVTGANVGLGLACARYFLELGAVRLIMAVRTVSKGEAAATPLRNDFPSAQVDVWPLDLERPWSVQAFATRCAAELGRLHVAVLNAGLAMETFVRTSEGKKREATLQVNYLSTALLAILLLPTLKPAHGTPDAAPGRLTLVSSDTSLGETLPTVPPSPSQEADGAGSKTILLDAMDDPATFQAFPQYGRSKLLLDMFAAKLAADVVRPQDVVVNLCNPAATRGTGFFDKVQSRVIKAVFAVFYAVVARTPRDAARMYVHASLVLGPESHGSFTDWQVRSWPRYMYGAEGRKATDRLWDETLEELAFANVADVLKTVKG</sequence>